<dbReference type="WBParaSite" id="TASK_0000614401-mRNA-1">
    <property type="protein sequence ID" value="TASK_0000614401-mRNA-1"/>
    <property type="gene ID" value="TASK_0000614401"/>
</dbReference>
<feature type="compositionally biased region" description="Low complexity" evidence="10">
    <location>
        <begin position="644"/>
        <end position="655"/>
    </location>
</feature>
<accession>A0A0R3W7A4</accession>
<evidence type="ECO:0000313" key="13">
    <source>
        <dbReference type="WBParaSite" id="TASK_0000614401-mRNA-1"/>
    </source>
</evidence>
<keyword evidence="6" id="KW-0804">Transcription</keyword>
<evidence type="ECO:0000256" key="5">
    <source>
        <dbReference type="ARBA" id="ARBA00023125"/>
    </source>
</evidence>
<feature type="compositionally biased region" description="Basic and acidic residues" evidence="10">
    <location>
        <begin position="373"/>
        <end position="394"/>
    </location>
</feature>
<feature type="compositionally biased region" description="Polar residues" evidence="10">
    <location>
        <begin position="73"/>
        <end position="84"/>
    </location>
</feature>
<dbReference type="InterPro" id="IPR036390">
    <property type="entry name" value="WH_DNA-bd_sf"/>
</dbReference>
<comment type="function">
    <text evidence="8">TFIIF is a general transcription initiation factor that binds to RNA polymerase II and helps to recruit it to the initiation complex in collaboration with TFIIB. It promotes transcription elongation.</text>
</comment>
<evidence type="ECO:0000313" key="12">
    <source>
        <dbReference type="Proteomes" id="UP000282613"/>
    </source>
</evidence>
<keyword evidence="4" id="KW-0805">Transcription regulation</keyword>
<dbReference type="SUPFAM" id="SSF46785">
    <property type="entry name" value="Winged helix' DNA-binding domain"/>
    <property type="match status" value="1"/>
</dbReference>
<dbReference type="SUPFAM" id="SSF50916">
    <property type="entry name" value="Rap30/74 interaction domains"/>
    <property type="match status" value="1"/>
</dbReference>
<feature type="region of interest" description="Disordered" evidence="10">
    <location>
        <begin position="533"/>
        <end position="728"/>
    </location>
</feature>
<dbReference type="PANTHER" id="PTHR13011:SF0">
    <property type="entry name" value="GENERAL TRANSCRIPTION FACTOR IIF SUBUNIT 1"/>
    <property type="match status" value="1"/>
</dbReference>
<dbReference type="AlphaFoldDB" id="A0A0R3W7A4"/>
<dbReference type="OrthoDB" id="417891at2759"/>
<evidence type="ECO:0000256" key="2">
    <source>
        <dbReference type="ARBA" id="ARBA00005249"/>
    </source>
</evidence>
<evidence type="ECO:0000256" key="7">
    <source>
        <dbReference type="ARBA" id="ARBA00023242"/>
    </source>
</evidence>
<dbReference type="InterPro" id="IPR008851">
    <property type="entry name" value="TFIIF-alpha"/>
</dbReference>
<feature type="compositionally biased region" description="Basic and acidic residues" evidence="10">
    <location>
        <begin position="670"/>
        <end position="680"/>
    </location>
</feature>
<evidence type="ECO:0000256" key="3">
    <source>
        <dbReference type="ARBA" id="ARBA00020812"/>
    </source>
</evidence>
<feature type="compositionally biased region" description="Basic residues" evidence="10">
    <location>
        <begin position="456"/>
        <end position="483"/>
    </location>
</feature>
<dbReference type="InterPro" id="IPR036388">
    <property type="entry name" value="WH-like_DNA-bd_sf"/>
</dbReference>
<organism evidence="13">
    <name type="scientific">Taenia asiatica</name>
    <name type="common">Asian tapeworm</name>
    <dbReference type="NCBI Taxonomy" id="60517"/>
    <lineage>
        <taxon>Eukaryota</taxon>
        <taxon>Metazoa</taxon>
        <taxon>Spiralia</taxon>
        <taxon>Lophotrochozoa</taxon>
        <taxon>Platyhelminthes</taxon>
        <taxon>Cestoda</taxon>
        <taxon>Eucestoda</taxon>
        <taxon>Cyclophyllidea</taxon>
        <taxon>Taeniidae</taxon>
        <taxon>Taenia</taxon>
    </lineage>
</organism>
<dbReference type="STRING" id="60517.A0A0R3W7A4"/>
<dbReference type="Pfam" id="PF05793">
    <property type="entry name" value="TFIIF_alpha"/>
    <property type="match status" value="1"/>
</dbReference>
<evidence type="ECO:0000313" key="11">
    <source>
        <dbReference type="EMBL" id="VDK36197.1"/>
    </source>
</evidence>
<evidence type="ECO:0000256" key="9">
    <source>
        <dbReference type="ARBA" id="ARBA00031523"/>
    </source>
</evidence>
<dbReference type="GO" id="GO:0006367">
    <property type="term" value="P:transcription initiation at RNA polymerase II promoter"/>
    <property type="evidence" value="ECO:0007669"/>
    <property type="project" value="InterPro"/>
</dbReference>
<evidence type="ECO:0000256" key="8">
    <source>
        <dbReference type="ARBA" id="ARBA00025232"/>
    </source>
</evidence>
<keyword evidence="5" id="KW-0238">DNA-binding</keyword>
<feature type="compositionally biased region" description="Basic and acidic residues" evidence="10">
    <location>
        <begin position="540"/>
        <end position="553"/>
    </location>
</feature>
<sequence length="809" mass="88280">MNIVSAASTFAANGLAATRPGTPVIVRTTTASPGLTRNLVVIRPSTVTASTTPSAPRFFVQSSSSRPILPQIDNPSSLDVDNQPDASNAPVATLLRNAPITVRFDGHMQPISAVPVAGRLSTISRHPVNSGSIAAAGVGLGAAGPPTQPPNRKIIREMQFIANIRSNHAVFFKVRVCPRADRKLSVLRYNVYDRIDLTGPLNNNVAGDSKSGSSSLPEVFIQRENNLRQYKASHNIVDTPTRGAGSEFGQEAREEARLRKLGIVRQGYRAEDQPWLLTVGKGRTAKRYRGVKEGSVSANVRHFVFCQTKDGNFDAYPVHEWYKFSPEITYRYLRDDEAEAEFSRRHKTMNLFNVMVKRKMADEAAEEAVGEGNEARAKSRIGTKNDKSTKRDRSSALLLTELDEWKDFGADDEEEEEEGAEGIGTGDVEGEKAGELGEGGEAGFPAKPDESEKKANSKKRRAAAIVARKRRATKQRARRRRKGAIGNSSDEEDDVNEEAWDESDPDDHEGDEVKLCNAVVVVVQAGVYLHVDYMTDSSSDEEKLSEDDRERIYQEQGVDEEAGLKALLTDMSDSEEEQQNKPDNSNPDDFDEDGDDGVEDVDGKGEHEHKLRSGDSKSRRGKTGFTDSSSNEDDSDDSSDDSSSDSSSSSASDSDVAPDDPVRLARKAQKKAELPQRTSDKVSPSASAPQVNDQSNSGGTPKRPLDDSGLTSTAASDDPPKRPKLTEPATDDAFIAAVRKYLMRKPISVADLLKKIRSKRLVPHSSQMGRSTGVLGTDDVAETMLANALRQLRPLKHIINGQPVLSLKR</sequence>
<dbReference type="Gene3D" id="1.10.10.10">
    <property type="entry name" value="Winged helix-like DNA-binding domain superfamily/Winged helix DNA-binding domain"/>
    <property type="match status" value="1"/>
</dbReference>
<dbReference type="GO" id="GO:0005674">
    <property type="term" value="C:transcription factor TFIIF complex"/>
    <property type="evidence" value="ECO:0007669"/>
    <property type="project" value="TreeGrafter"/>
</dbReference>
<reference evidence="13" key="1">
    <citation type="submission" date="2017-02" db="UniProtKB">
        <authorList>
            <consortium name="WormBaseParasite"/>
        </authorList>
    </citation>
    <scope>IDENTIFICATION</scope>
</reference>
<evidence type="ECO:0000256" key="4">
    <source>
        <dbReference type="ARBA" id="ARBA00023015"/>
    </source>
</evidence>
<name>A0A0R3W7A4_TAEAS</name>
<feature type="compositionally biased region" description="Basic and acidic residues" evidence="10">
    <location>
        <begin position="601"/>
        <end position="618"/>
    </location>
</feature>
<dbReference type="GO" id="GO:0016251">
    <property type="term" value="F:RNA polymerase II general transcription initiation factor activity"/>
    <property type="evidence" value="ECO:0007669"/>
    <property type="project" value="TreeGrafter"/>
</dbReference>
<comment type="similarity">
    <text evidence="2">Belongs to the TFIIF alpha subunit family.</text>
</comment>
<keyword evidence="7" id="KW-0539">Nucleus</keyword>
<dbReference type="EMBL" id="UYRS01018474">
    <property type="protein sequence ID" value="VDK36197.1"/>
    <property type="molecule type" value="Genomic_DNA"/>
</dbReference>
<feature type="compositionally biased region" description="Polar residues" evidence="10">
    <location>
        <begin position="681"/>
        <end position="699"/>
    </location>
</feature>
<feature type="compositionally biased region" description="Acidic residues" evidence="10">
    <location>
        <begin position="410"/>
        <end position="420"/>
    </location>
</feature>
<feature type="region of interest" description="Disordered" evidence="10">
    <location>
        <begin position="49"/>
        <end position="84"/>
    </location>
</feature>
<evidence type="ECO:0000256" key="10">
    <source>
        <dbReference type="SAM" id="MobiDB-lite"/>
    </source>
</evidence>
<feature type="compositionally biased region" description="Acidic residues" evidence="10">
    <location>
        <begin position="489"/>
        <end position="510"/>
    </location>
</feature>
<feature type="compositionally biased region" description="Acidic residues" evidence="10">
    <location>
        <begin position="630"/>
        <end position="643"/>
    </location>
</feature>
<protein>
    <recommendedName>
        <fullName evidence="3">General transcription factor IIF subunit 1</fullName>
    </recommendedName>
    <alternativeName>
        <fullName evidence="9">Transcription initiation factor IIF subunit alpha</fullName>
    </alternativeName>
</protein>
<keyword evidence="12" id="KW-1185">Reference proteome</keyword>
<dbReference type="GO" id="GO:0032968">
    <property type="term" value="P:positive regulation of transcription elongation by RNA polymerase II"/>
    <property type="evidence" value="ECO:0007669"/>
    <property type="project" value="InterPro"/>
</dbReference>
<gene>
    <name evidence="11" type="ORF">TASK_LOCUS6145</name>
</gene>
<comment type="subcellular location">
    <subcellularLocation>
        <location evidence="1">Nucleus</location>
    </subcellularLocation>
</comment>
<dbReference type="GO" id="GO:0001096">
    <property type="term" value="F:TFIIF-class transcription factor complex binding"/>
    <property type="evidence" value="ECO:0007669"/>
    <property type="project" value="TreeGrafter"/>
</dbReference>
<evidence type="ECO:0000256" key="6">
    <source>
        <dbReference type="ARBA" id="ARBA00023163"/>
    </source>
</evidence>
<feature type="compositionally biased region" description="Acidic residues" evidence="10">
    <location>
        <begin position="586"/>
        <end position="600"/>
    </location>
</feature>
<dbReference type="PANTHER" id="PTHR13011">
    <property type="entry name" value="TFIIF-ALPHA"/>
    <property type="match status" value="1"/>
</dbReference>
<dbReference type="GO" id="GO:0003677">
    <property type="term" value="F:DNA binding"/>
    <property type="evidence" value="ECO:0007669"/>
    <property type="project" value="UniProtKB-KW"/>
</dbReference>
<dbReference type="Proteomes" id="UP000282613">
    <property type="component" value="Unassembled WGS sequence"/>
</dbReference>
<proteinExistence type="inferred from homology"/>
<dbReference type="InterPro" id="IPR011039">
    <property type="entry name" value="TFIIF_interaction"/>
</dbReference>
<reference evidence="11 12" key="2">
    <citation type="submission" date="2018-11" db="EMBL/GenBank/DDBJ databases">
        <authorList>
            <consortium name="Pathogen Informatics"/>
        </authorList>
    </citation>
    <scope>NUCLEOTIDE SEQUENCE [LARGE SCALE GENOMIC DNA]</scope>
</reference>
<evidence type="ECO:0000256" key="1">
    <source>
        <dbReference type="ARBA" id="ARBA00004123"/>
    </source>
</evidence>
<feature type="region of interest" description="Disordered" evidence="10">
    <location>
        <begin position="367"/>
        <end position="512"/>
    </location>
</feature>